<gene>
    <name evidence="5" type="ORF">GCM10023116_16660</name>
</gene>
<keyword evidence="1 2" id="KW-0238">DNA-binding</keyword>
<feature type="DNA-binding region" description="H-T-H motif" evidence="2">
    <location>
        <begin position="29"/>
        <end position="48"/>
    </location>
</feature>
<feature type="domain" description="HTH tetR-type" evidence="4">
    <location>
        <begin position="6"/>
        <end position="66"/>
    </location>
</feature>
<dbReference type="PRINTS" id="PR00455">
    <property type="entry name" value="HTHTETR"/>
</dbReference>
<dbReference type="InterPro" id="IPR025722">
    <property type="entry name" value="TetR"/>
</dbReference>
<keyword evidence="6" id="KW-1185">Reference proteome</keyword>
<sequence>MSDRAVKTRERILEAARELFNEQGEKAVTTNHIAAHLGISPGNLYYHFRNKTAIIKELLVQYSNAVQAFLTPPEPGQKADVGAKRHYLEAALQAMWHYRFLHRDMQRLAAEEVLRSEYEKLAGFAVQRIITIYRGLIDSGVMVINERELEALAYNLWLVIVSWVSFVGSGLAAGAGKFSKDTIRRAIYQALLLDKPYVTDEARKDFEALLEEFYVPINQWFMP</sequence>
<dbReference type="PANTHER" id="PTHR43479:SF12">
    <property type="entry name" value="TRANSCRIPTIONAL REGULATORY PROTEIN"/>
    <property type="match status" value="1"/>
</dbReference>
<dbReference type="InterPro" id="IPR001647">
    <property type="entry name" value="HTH_TetR"/>
</dbReference>
<protein>
    <submittedName>
        <fullName evidence="5">TetR/AcrR family transcriptional regulator</fullName>
    </submittedName>
</protein>
<dbReference type="Pfam" id="PF00440">
    <property type="entry name" value="TetR_N"/>
    <property type="match status" value="1"/>
</dbReference>
<accession>A0ABP8V0J4</accession>
<dbReference type="Proteomes" id="UP001500604">
    <property type="component" value="Unassembled WGS sequence"/>
</dbReference>
<reference evidence="6" key="1">
    <citation type="journal article" date="2019" name="Int. J. Syst. Evol. Microbiol.">
        <title>The Global Catalogue of Microorganisms (GCM) 10K type strain sequencing project: providing services to taxonomists for standard genome sequencing and annotation.</title>
        <authorList>
            <consortium name="The Broad Institute Genomics Platform"/>
            <consortium name="The Broad Institute Genome Sequencing Center for Infectious Disease"/>
            <person name="Wu L."/>
            <person name="Ma J."/>
        </authorList>
    </citation>
    <scope>NUCLEOTIDE SEQUENCE [LARGE SCALE GENOMIC DNA]</scope>
    <source>
        <strain evidence="6">JCM 17805</strain>
    </source>
</reference>
<dbReference type="SUPFAM" id="SSF46689">
    <property type="entry name" value="Homeodomain-like"/>
    <property type="match status" value="1"/>
</dbReference>
<dbReference type="PROSITE" id="PS50977">
    <property type="entry name" value="HTH_TETR_2"/>
    <property type="match status" value="1"/>
</dbReference>
<organism evidence="5 6">
    <name type="scientific">Kistimonas scapharcae</name>
    <dbReference type="NCBI Taxonomy" id="1036133"/>
    <lineage>
        <taxon>Bacteria</taxon>
        <taxon>Pseudomonadati</taxon>
        <taxon>Pseudomonadota</taxon>
        <taxon>Gammaproteobacteria</taxon>
        <taxon>Oceanospirillales</taxon>
        <taxon>Endozoicomonadaceae</taxon>
        <taxon>Kistimonas</taxon>
    </lineage>
</organism>
<keyword evidence="3" id="KW-1133">Transmembrane helix</keyword>
<evidence type="ECO:0000256" key="1">
    <source>
        <dbReference type="ARBA" id="ARBA00023125"/>
    </source>
</evidence>
<dbReference type="PANTHER" id="PTHR43479">
    <property type="entry name" value="ACREF/ENVCD OPERON REPRESSOR-RELATED"/>
    <property type="match status" value="1"/>
</dbReference>
<dbReference type="EMBL" id="BAABFL010000132">
    <property type="protein sequence ID" value="GAA4649392.1"/>
    <property type="molecule type" value="Genomic_DNA"/>
</dbReference>
<dbReference type="Pfam" id="PF13972">
    <property type="entry name" value="TetR"/>
    <property type="match status" value="1"/>
</dbReference>
<keyword evidence="3" id="KW-0472">Membrane</keyword>
<comment type="caution">
    <text evidence="5">The sequence shown here is derived from an EMBL/GenBank/DDBJ whole genome shotgun (WGS) entry which is preliminary data.</text>
</comment>
<name>A0ABP8V0J4_9GAMM</name>
<proteinExistence type="predicted"/>
<dbReference type="InterPro" id="IPR050624">
    <property type="entry name" value="HTH-type_Tx_Regulator"/>
</dbReference>
<dbReference type="InterPro" id="IPR009057">
    <property type="entry name" value="Homeodomain-like_sf"/>
</dbReference>
<evidence type="ECO:0000256" key="2">
    <source>
        <dbReference type="PROSITE-ProRule" id="PRU00335"/>
    </source>
</evidence>
<evidence type="ECO:0000256" key="3">
    <source>
        <dbReference type="SAM" id="Phobius"/>
    </source>
</evidence>
<dbReference type="RefSeq" id="WP_345195220.1">
    <property type="nucleotide sequence ID" value="NZ_BAABFL010000132.1"/>
</dbReference>
<evidence type="ECO:0000259" key="4">
    <source>
        <dbReference type="PROSITE" id="PS50977"/>
    </source>
</evidence>
<dbReference type="Gene3D" id="1.10.357.10">
    <property type="entry name" value="Tetracycline Repressor, domain 2"/>
    <property type="match status" value="1"/>
</dbReference>
<evidence type="ECO:0000313" key="6">
    <source>
        <dbReference type="Proteomes" id="UP001500604"/>
    </source>
</evidence>
<feature type="transmembrane region" description="Helical" evidence="3">
    <location>
        <begin position="154"/>
        <end position="175"/>
    </location>
</feature>
<evidence type="ECO:0000313" key="5">
    <source>
        <dbReference type="EMBL" id="GAA4649392.1"/>
    </source>
</evidence>
<keyword evidence="3" id="KW-0812">Transmembrane</keyword>